<evidence type="ECO:0000256" key="1">
    <source>
        <dbReference type="ARBA" id="ARBA00007109"/>
    </source>
</evidence>
<organism evidence="4 5">
    <name type="scientific">Durio zibethinus</name>
    <name type="common">Durian</name>
    <dbReference type="NCBI Taxonomy" id="66656"/>
    <lineage>
        <taxon>Eukaryota</taxon>
        <taxon>Viridiplantae</taxon>
        <taxon>Streptophyta</taxon>
        <taxon>Embryophyta</taxon>
        <taxon>Tracheophyta</taxon>
        <taxon>Spermatophyta</taxon>
        <taxon>Magnoliopsida</taxon>
        <taxon>eudicotyledons</taxon>
        <taxon>Gunneridae</taxon>
        <taxon>Pentapetalae</taxon>
        <taxon>rosids</taxon>
        <taxon>malvids</taxon>
        <taxon>Malvales</taxon>
        <taxon>Malvaceae</taxon>
        <taxon>Helicteroideae</taxon>
        <taxon>Durio</taxon>
    </lineage>
</organism>
<protein>
    <submittedName>
        <fullName evidence="5">Protein DEHYDRATION-INDUCED 19 homolog 3-like isoform X1</fullName>
    </submittedName>
</protein>
<dbReference type="Pfam" id="PF14571">
    <property type="entry name" value="Di19_C"/>
    <property type="match status" value="1"/>
</dbReference>
<evidence type="ECO:0000313" key="4">
    <source>
        <dbReference type="Proteomes" id="UP000515121"/>
    </source>
</evidence>
<dbReference type="Pfam" id="PF05605">
    <property type="entry name" value="zf-Di19"/>
    <property type="match status" value="1"/>
</dbReference>
<dbReference type="GeneID" id="111305032"/>
<dbReference type="InterPro" id="IPR033347">
    <property type="entry name" value="Di19"/>
</dbReference>
<reference evidence="5" key="1">
    <citation type="submission" date="2025-08" db="UniProtKB">
        <authorList>
            <consortium name="RefSeq"/>
        </authorList>
    </citation>
    <scope>IDENTIFICATION</scope>
    <source>
        <tissue evidence="5">Fruit stalk</tissue>
    </source>
</reference>
<accession>A0A6P5ZYU7</accession>
<comment type="similarity">
    <text evidence="1">Belongs to the Di19 family.</text>
</comment>
<evidence type="ECO:0000313" key="5">
    <source>
        <dbReference type="RefSeq" id="XP_022757923.1"/>
    </source>
</evidence>
<dbReference type="OrthoDB" id="6270329at2759"/>
<name>A0A6P5ZYU7_DURZI</name>
<keyword evidence="4" id="KW-1185">Reference proteome</keyword>
<sequence>MEDDTWSFGFSASSRSYQSTLKSQSADLCIDFEEIEEDDELKTEYPCPYCSEDFDLLGLCCHIDEEHHLEAGYGVCPVCGLRVGMNMVDHITTQHGNIFKSNHKLKFCKGDSYATLSSSRKELPNAHYQSLLSRSWSSISSSNTAPDPLLSFLSYVPPADSSESVKSASSTEVTLEEKCSDEKMLEKFFPFTECEFMIILWWTEMLNHPPCQMWSTWRRRRGASLYKDYCYPPSLMVTYEQDSTELMVLYFKF</sequence>
<feature type="domain" description="Di19 C-terminal" evidence="3">
    <location>
        <begin position="116"/>
        <end position="187"/>
    </location>
</feature>
<dbReference type="InterPro" id="IPR008598">
    <property type="entry name" value="Di19_Zn-bd"/>
</dbReference>
<gene>
    <name evidence="5" type="primary">LOC111305032</name>
</gene>
<evidence type="ECO:0000259" key="3">
    <source>
        <dbReference type="Pfam" id="PF14571"/>
    </source>
</evidence>
<evidence type="ECO:0000259" key="2">
    <source>
        <dbReference type="Pfam" id="PF05605"/>
    </source>
</evidence>
<dbReference type="KEGG" id="dzi:111305032"/>
<dbReference type="PANTHER" id="PTHR31875">
    <property type="entry name" value="PROTEIN DEHYDRATION-INDUCED 19"/>
    <property type="match status" value="1"/>
</dbReference>
<proteinExistence type="inferred from homology"/>
<dbReference type="InterPro" id="IPR027935">
    <property type="entry name" value="Di19_C"/>
</dbReference>
<dbReference type="PANTHER" id="PTHR31875:SF25">
    <property type="entry name" value="PROTEIN DEHYDRATION-INDUCED 19 HOMOLOG 2"/>
    <property type="match status" value="1"/>
</dbReference>
<dbReference type="Proteomes" id="UP000515121">
    <property type="component" value="Unplaced"/>
</dbReference>
<feature type="domain" description="Di19 zinc-binding" evidence="2">
    <location>
        <begin position="44"/>
        <end position="96"/>
    </location>
</feature>
<dbReference type="RefSeq" id="XP_022757923.1">
    <property type="nucleotide sequence ID" value="XM_022902188.1"/>
</dbReference>
<dbReference type="AlphaFoldDB" id="A0A6P5ZYU7"/>